<keyword evidence="3 5" id="KW-0863">Zinc-finger</keyword>
<proteinExistence type="predicted"/>
<evidence type="ECO:0000256" key="2">
    <source>
        <dbReference type="ARBA" id="ARBA00022737"/>
    </source>
</evidence>
<dbReference type="SUPFAM" id="SSF57903">
    <property type="entry name" value="FYVE/PHD zinc finger"/>
    <property type="match status" value="1"/>
</dbReference>
<sequence length="997" mass="108480">MASEFLKNGPFDRDVEQAITGLKKGTHLLKYGRRGKPKFCPFKLSNDETMLIWYTGKVERQLRLNQVSRIIPGQRTAIFQRYPRPDKEFQSFSLIYGHRSLDLICKDKDEAEAWFVGLKALISRWVMETKDGKVSDNPAKHIQQVSPLLFPFYGNDAKKSDLQNVNAHEVIGFGNIFSDVICTGQDRSRISAGSIGASSSVSSGGADTSSGGASGVSYSRSVSSSSYGSGDDFDSSGDVFIWGKGVGAYASHTSGNLHDSRSDLSSPKALDSTFLLDIRSIACGSKHLVLVTKQGEIYSWGEELGGRLGHGVDADVCHPKLIRALSGIIIESVACGEFHTCAVSFCGDLYTWGDGTHYSGVLGHGNDTAHWIPKKVYGPLEGLHISLVSCGQWHTAIVTSLGQLFTFGDGVFGALGHGDRLSTNIPRQVNSLKGMRVLRAACGTWHTAAIVEIVDFLDPAAATKLFTWGDGDRGQLGHVDREARFIPACVASLLEPSFCLVACGHDSTVALSTSGQVYTMGSNAFGQLGNPKTDGKFPTLVGGIISSSFIEEIACGSHHIAVLTSKAEVYTWGRGANGRLGHGDSVNRNTPTLVEALKDKLIKSVVCGADFTAAISLHKCASGLDQAVCSGCHLQFGFRRKRHNCYNCGLVFCKACSSRKSTRASLAPDSFKPYRVCDECYTKLSTVADGKNLRNSGLLEGNPHQLSREATDPDKSLRSRLSKLLTCDSFKPDGKYSLGTGQLPLARIRNMNRSTTNLIGQSKELISSCVPTSKVGSHSQPTSPLSSGPSSPNPIRQENKLSENLTEEVARLKSQVNKLTHKSELLEDELAKANNQLREVRATADLENLKCKAANEIISVLKTQIKAMTPRPECTSKGSWADHVSKLFGSHPRDNNLQDVHRPPDSSGQQAHRSSCNGNSIVADAEWIEQVEPGVYITVFRSPAGQKYLRHVRFSKRRFTEQQAELWWANHRSTLQEQYGILPGDSIFLSRTIREKG</sequence>
<keyword evidence="2" id="KW-0677">Repeat</keyword>
<evidence type="ECO:0000256" key="1">
    <source>
        <dbReference type="ARBA" id="ARBA00022723"/>
    </source>
</evidence>
<dbReference type="Pfam" id="PF01363">
    <property type="entry name" value="FYVE"/>
    <property type="match status" value="1"/>
</dbReference>
<feature type="compositionally biased region" description="Basic and acidic residues" evidence="7">
    <location>
        <begin position="891"/>
        <end position="904"/>
    </location>
</feature>
<feature type="repeat" description="RCC1" evidence="6">
    <location>
        <begin position="347"/>
        <end position="401"/>
    </location>
</feature>
<dbReference type="SUPFAM" id="SSF50985">
    <property type="entry name" value="RCC1/BLIP-II"/>
    <property type="match status" value="1"/>
</dbReference>
<evidence type="ECO:0000313" key="11">
    <source>
        <dbReference type="Proteomes" id="UP000823388"/>
    </source>
</evidence>
<keyword evidence="1" id="KW-0479">Metal-binding</keyword>
<reference evidence="10" key="1">
    <citation type="submission" date="2020-05" db="EMBL/GenBank/DDBJ databases">
        <title>WGS assembly of Panicum virgatum.</title>
        <authorList>
            <person name="Lovell J.T."/>
            <person name="Jenkins J."/>
            <person name="Shu S."/>
            <person name="Juenger T.E."/>
            <person name="Schmutz J."/>
        </authorList>
    </citation>
    <scope>NUCLEOTIDE SEQUENCE</scope>
    <source>
        <strain evidence="10">AP13</strain>
    </source>
</reference>
<feature type="region of interest" description="Disordered" evidence="7">
    <location>
        <begin position="694"/>
        <end position="717"/>
    </location>
</feature>
<evidence type="ECO:0000313" key="10">
    <source>
        <dbReference type="EMBL" id="KAG2605354.1"/>
    </source>
</evidence>
<dbReference type="InterPro" id="IPR000408">
    <property type="entry name" value="Reg_chr_condens"/>
</dbReference>
<dbReference type="CDD" id="cd13365">
    <property type="entry name" value="PH_PLC_plant-like"/>
    <property type="match status" value="1"/>
</dbReference>
<evidence type="ECO:0000256" key="3">
    <source>
        <dbReference type="ARBA" id="ARBA00022771"/>
    </source>
</evidence>
<dbReference type="PROSITE" id="PS50012">
    <property type="entry name" value="RCC1_3"/>
    <property type="match status" value="7"/>
</dbReference>
<feature type="repeat" description="RCC1" evidence="6">
    <location>
        <begin position="295"/>
        <end position="346"/>
    </location>
</feature>
<dbReference type="Gene3D" id="2.30.29.30">
    <property type="entry name" value="Pleckstrin-homology domain (PH domain)/Phosphotyrosine-binding domain (PTB)"/>
    <property type="match status" value="1"/>
</dbReference>
<dbReference type="Pfam" id="PF08381">
    <property type="entry name" value="BRX"/>
    <property type="match status" value="1"/>
</dbReference>
<gene>
    <name evidence="10" type="ORF">PVAP13_4NG130200</name>
</gene>
<protein>
    <submittedName>
        <fullName evidence="10">Uncharacterized protein</fullName>
    </submittedName>
</protein>
<dbReference type="PROSITE" id="PS51514">
    <property type="entry name" value="BRX"/>
    <property type="match status" value="1"/>
</dbReference>
<feature type="compositionally biased region" description="Polar residues" evidence="7">
    <location>
        <begin position="906"/>
        <end position="916"/>
    </location>
</feature>
<evidence type="ECO:0000259" key="9">
    <source>
        <dbReference type="PROSITE" id="PS51514"/>
    </source>
</evidence>
<feature type="compositionally biased region" description="Basic and acidic residues" evidence="7">
    <location>
        <begin position="706"/>
        <end position="717"/>
    </location>
</feature>
<dbReference type="PROSITE" id="PS00626">
    <property type="entry name" value="RCC1_2"/>
    <property type="match status" value="3"/>
</dbReference>
<dbReference type="AlphaFoldDB" id="A0A8T0T841"/>
<dbReference type="PANTHER" id="PTHR22870">
    <property type="entry name" value="REGULATOR OF CHROMOSOME CONDENSATION"/>
    <property type="match status" value="1"/>
</dbReference>
<name>A0A8T0T841_PANVG</name>
<dbReference type="InterPro" id="IPR013591">
    <property type="entry name" value="Brevis_radix_dom"/>
</dbReference>
<feature type="region of interest" description="Disordered" evidence="7">
    <location>
        <begin position="770"/>
        <end position="797"/>
    </location>
</feature>
<dbReference type="FunFam" id="2.130.10.30:FF:000028">
    <property type="entry name" value="PH, RCC1 and FYVE domains-containing protein 1"/>
    <property type="match status" value="1"/>
</dbReference>
<dbReference type="PROSITE" id="PS50178">
    <property type="entry name" value="ZF_FYVE"/>
    <property type="match status" value="1"/>
</dbReference>
<feature type="region of interest" description="Disordered" evidence="7">
    <location>
        <begin position="194"/>
        <end position="215"/>
    </location>
</feature>
<dbReference type="OrthoDB" id="5981550at2759"/>
<evidence type="ECO:0000256" key="6">
    <source>
        <dbReference type="PROSITE-ProRule" id="PRU00235"/>
    </source>
</evidence>
<dbReference type="Gene3D" id="3.30.40.10">
    <property type="entry name" value="Zinc/RING finger domain, C3HC4 (zinc finger)"/>
    <property type="match status" value="1"/>
</dbReference>
<dbReference type="Pfam" id="PF25390">
    <property type="entry name" value="WD40_RLD"/>
    <property type="match status" value="1"/>
</dbReference>
<accession>A0A8T0T841</accession>
<keyword evidence="11" id="KW-1185">Reference proteome</keyword>
<comment type="caution">
    <text evidence="10">The sequence shown here is derived from an EMBL/GenBank/DDBJ whole genome shotgun (WGS) entry which is preliminary data.</text>
</comment>
<feature type="repeat" description="RCC1" evidence="6">
    <location>
        <begin position="567"/>
        <end position="618"/>
    </location>
</feature>
<dbReference type="CDD" id="cd00065">
    <property type="entry name" value="FYVE_like_SF"/>
    <property type="match status" value="1"/>
</dbReference>
<dbReference type="InterPro" id="IPR009091">
    <property type="entry name" value="RCC1/BLIP-II"/>
</dbReference>
<keyword evidence="4" id="KW-0862">Zinc</keyword>
<dbReference type="InterPro" id="IPR058923">
    <property type="entry name" value="RCC1-like_dom"/>
</dbReference>
<dbReference type="InterPro" id="IPR013083">
    <property type="entry name" value="Znf_RING/FYVE/PHD"/>
</dbReference>
<dbReference type="InterPro" id="IPR011011">
    <property type="entry name" value="Znf_FYVE_PHD"/>
</dbReference>
<dbReference type="InterPro" id="IPR011993">
    <property type="entry name" value="PH-like_dom_sf"/>
</dbReference>
<evidence type="ECO:0000259" key="8">
    <source>
        <dbReference type="PROSITE" id="PS50178"/>
    </source>
</evidence>
<dbReference type="PANTHER" id="PTHR22870:SF430">
    <property type="entry name" value="PH DOMAIN-CONTAINING PROTEIN"/>
    <property type="match status" value="1"/>
</dbReference>
<dbReference type="GO" id="GO:0008270">
    <property type="term" value="F:zinc ion binding"/>
    <property type="evidence" value="ECO:0007669"/>
    <property type="project" value="UniProtKB-KW"/>
</dbReference>
<feature type="repeat" description="RCC1" evidence="6">
    <location>
        <begin position="463"/>
        <end position="514"/>
    </location>
</feature>
<evidence type="ECO:0000256" key="5">
    <source>
        <dbReference type="PROSITE-ProRule" id="PRU00091"/>
    </source>
</evidence>
<evidence type="ECO:0000256" key="7">
    <source>
        <dbReference type="SAM" id="MobiDB-lite"/>
    </source>
</evidence>
<dbReference type="InterPro" id="IPR017455">
    <property type="entry name" value="Znf_FYVE-rel"/>
</dbReference>
<feature type="repeat" description="RCC1" evidence="6">
    <location>
        <begin position="237"/>
        <end position="294"/>
    </location>
</feature>
<dbReference type="SMART" id="SM00064">
    <property type="entry name" value="FYVE"/>
    <property type="match status" value="1"/>
</dbReference>
<dbReference type="Proteomes" id="UP000823388">
    <property type="component" value="Chromosome 4N"/>
</dbReference>
<evidence type="ECO:0000256" key="4">
    <source>
        <dbReference type="ARBA" id="ARBA00022833"/>
    </source>
</evidence>
<feature type="repeat" description="RCC1" evidence="6">
    <location>
        <begin position="402"/>
        <end position="453"/>
    </location>
</feature>
<feature type="region of interest" description="Disordered" evidence="7">
    <location>
        <begin position="885"/>
        <end position="916"/>
    </location>
</feature>
<dbReference type="PRINTS" id="PR00633">
    <property type="entry name" value="RCCNDNSATION"/>
</dbReference>
<dbReference type="SUPFAM" id="SSF50729">
    <property type="entry name" value="PH domain-like"/>
    <property type="match status" value="1"/>
</dbReference>
<dbReference type="EMBL" id="CM029044">
    <property type="protein sequence ID" value="KAG2605354.1"/>
    <property type="molecule type" value="Genomic_DNA"/>
</dbReference>
<feature type="domain" description="FYVE-type" evidence="8">
    <location>
        <begin position="623"/>
        <end position="685"/>
    </location>
</feature>
<dbReference type="Gene3D" id="2.130.10.30">
    <property type="entry name" value="Regulator of chromosome condensation 1/beta-lactamase-inhibitor protein II"/>
    <property type="match status" value="2"/>
</dbReference>
<feature type="repeat" description="RCC1" evidence="6">
    <location>
        <begin position="515"/>
        <end position="566"/>
    </location>
</feature>
<dbReference type="InterPro" id="IPR000306">
    <property type="entry name" value="Znf_FYVE"/>
</dbReference>
<organism evidence="10 11">
    <name type="scientific">Panicum virgatum</name>
    <name type="common">Blackwell switchgrass</name>
    <dbReference type="NCBI Taxonomy" id="38727"/>
    <lineage>
        <taxon>Eukaryota</taxon>
        <taxon>Viridiplantae</taxon>
        <taxon>Streptophyta</taxon>
        <taxon>Embryophyta</taxon>
        <taxon>Tracheophyta</taxon>
        <taxon>Spermatophyta</taxon>
        <taxon>Magnoliopsida</taxon>
        <taxon>Liliopsida</taxon>
        <taxon>Poales</taxon>
        <taxon>Poaceae</taxon>
        <taxon>PACMAD clade</taxon>
        <taxon>Panicoideae</taxon>
        <taxon>Panicodae</taxon>
        <taxon>Paniceae</taxon>
        <taxon>Panicinae</taxon>
        <taxon>Panicum</taxon>
        <taxon>Panicum sect. Hiantes</taxon>
    </lineage>
</organism>
<feature type="domain" description="BRX" evidence="9">
    <location>
        <begin position="925"/>
        <end position="980"/>
    </location>
</feature>
<feature type="compositionally biased region" description="Low complexity" evidence="7">
    <location>
        <begin position="779"/>
        <end position="794"/>
    </location>
</feature>
<dbReference type="InterPro" id="IPR051210">
    <property type="entry name" value="Ub_ligase/GEF_domain"/>
</dbReference>